<dbReference type="PANTHER" id="PTHR30246:SF1">
    <property type="entry name" value="2-DEHYDRO-3-DEOXY-6-PHOSPHOGALACTONATE ALDOLASE-RELATED"/>
    <property type="match status" value="1"/>
</dbReference>
<evidence type="ECO:0000256" key="3">
    <source>
        <dbReference type="ARBA" id="ARBA00011233"/>
    </source>
</evidence>
<dbReference type="SUPFAM" id="SSF51569">
    <property type="entry name" value="Aldolase"/>
    <property type="match status" value="1"/>
</dbReference>
<evidence type="ECO:0008006" key="8">
    <source>
        <dbReference type="Google" id="ProtNLM"/>
    </source>
</evidence>
<keyword evidence="4" id="KW-0456">Lyase</keyword>
<comment type="caution">
    <text evidence="6">The sequence shown here is derived from an EMBL/GenBank/DDBJ whole genome shotgun (WGS) entry which is preliminary data.</text>
</comment>
<dbReference type="EMBL" id="JAXUIC010000004">
    <property type="protein sequence ID" value="KAK4592339.1"/>
    <property type="molecule type" value="Genomic_DNA"/>
</dbReference>
<evidence type="ECO:0000256" key="4">
    <source>
        <dbReference type="ARBA" id="ARBA00023239"/>
    </source>
</evidence>
<evidence type="ECO:0000313" key="7">
    <source>
        <dbReference type="Proteomes" id="UP001324115"/>
    </source>
</evidence>
<dbReference type="CDD" id="cd00452">
    <property type="entry name" value="KDPG_aldolase"/>
    <property type="match status" value="1"/>
</dbReference>
<evidence type="ECO:0000256" key="5">
    <source>
        <dbReference type="ARBA" id="ARBA00023277"/>
    </source>
</evidence>
<dbReference type="PANTHER" id="PTHR30246">
    <property type="entry name" value="2-KETO-3-DEOXY-6-PHOSPHOGLUCONATE ALDOLASE"/>
    <property type="match status" value="1"/>
</dbReference>
<organism evidence="6 7">
    <name type="scientific">Quercus rubra</name>
    <name type="common">Northern red oak</name>
    <name type="synonym">Quercus borealis</name>
    <dbReference type="NCBI Taxonomy" id="3512"/>
    <lineage>
        <taxon>Eukaryota</taxon>
        <taxon>Viridiplantae</taxon>
        <taxon>Streptophyta</taxon>
        <taxon>Embryophyta</taxon>
        <taxon>Tracheophyta</taxon>
        <taxon>Spermatophyta</taxon>
        <taxon>Magnoliopsida</taxon>
        <taxon>eudicotyledons</taxon>
        <taxon>Gunneridae</taxon>
        <taxon>Pentapetalae</taxon>
        <taxon>rosids</taxon>
        <taxon>fabids</taxon>
        <taxon>Fagales</taxon>
        <taxon>Fagaceae</taxon>
        <taxon>Quercus</taxon>
    </lineage>
</organism>
<keyword evidence="5" id="KW-0119">Carbohydrate metabolism</keyword>
<name>A0AAN7FK09_QUERU</name>
<gene>
    <name evidence="6" type="ORF">RGQ29_016754</name>
</gene>
<comment type="pathway">
    <text evidence="1">Carbohydrate acid metabolism.</text>
</comment>
<dbReference type="AlphaFoldDB" id="A0AAN7FK09"/>
<keyword evidence="7" id="KW-1185">Reference proteome</keyword>
<accession>A0AAN7FK09</accession>
<evidence type="ECO:0000256" key="2">
    <source>
        <dbReference type="ARBA" id="ARBA00006906"/>
    </source>
</evidence>
<proteinExistence type="inferred from homology"/>
<comment type="similarity">
    <text evidence="2">Belongs to the KHG/KDPG aldolase family.</text>
</comment>
<comment type="subunit">
    <text evidence="3">Homotrimer.</text>
</comment>
<protein>
    <recommendedName>
        <fullName evidence="8">KHG/KDPG aldolase</fullName>
    </recommendedName>
</protein>
<dbReference type="GO" id="GO:0016829">
    <property type="term" value="F:lyase activity"/>
    <property type="evidence" value="ECO:0007669"/>
    <property type="project" value="UniProtKB-KW"/>
</dbReference>
<dbReference type="InterPro" id="IPR013785">
    <property type="entry name" value="Aldolase_TIM"/>
</dbReference>
<sequence length="257" mass="27322">MAITSLTLSSMCSCTGLQSSAPPPPPRLRICCYSSTQHSVHKTLTHIHSSGVIACLRANSAELALKAAHAALSGGISVLEIVMSTPGVFEVLQQLVQEHPTTTLGVGTVLNVEDAKNAINAGAKFLMSPAMVKDIMVDAQCGEVLYIPGVMTPTEILSAYDSGAKIVKVYPVSALGGSQYISALKRPFHHISMVASQGITIVREYITQGASAVVLSDAIFDKEAISQNNFNEICRLAHFAALQGNEALEWKKRSTLK</sequence>
<evidence type="ECO:0000256" key="1">
    <source>
        <dbReference type="ARBA" id="ARBA00004761"/>
    </source>
</evidence>
<dbReference type="Pfam" id="PF01081">
    <property type="entry name" value="Aldolase"/>
    <property type="match status" value="1"/>
</dbReference>
<dbReference type="Proteomes" id="UP001324115">
    <property type="component" value="Unassembled WGS sequence"/>
</dbReference>
<dbReference type="Gene3D" id="3.20.20.70">
    <property type="entry name" value="Aldolase class I"/>
    <property type="match status" value="1"/>
</dbReference>
<dbReference type="InterPro" id="IPR000887">
    <property type="entry name" value="Aldlse_KDPG_KHG"/>
</dbReference>
<evidence type="ECO:0000313" key="6">
    <source>
        <dbReference type="EMBL" id="KAK4592339.1"/>
    </source>
</evidence>
<reference evidence="6 7" key="1">
    <citation type="journal article" date="2023" name="G3 (Bethesda)">
        <title>A haplotype-resolved chromosome-scale genome for Quercus rubra L. provides insights into the genetics of adaptive traits for red oak species.</title>
        <authorList>
            <person name="Kapoor B."/>
            <person name="Jenkins J."/>
            <person name="Schmutz J."/>
            <person name="Zhebentyayeva T."/>
            <person name="Kuelheim C."/>
            <person name="Coggeshall M."/>
            <person name="Heim C."/>
            <person name="Lasky J.R."/>
            <person name="Leites L."/>
            <person name="Islam-Faridi N."/>
            <person name="Romero-Severson J."/>
            <person name="DeLeo V.L."/>
            <person name="Lucas S.M."/>
            <person name="Lazic D."/>
            <person name="Gailing O."/>
            <person name="Carlson J."/>
            <person name="Staton M."/>
        </authorList>
    </citation>
    <scope>NUCLEOTIDE SEQUENCE [LARGE SCALE GENOMIC DNA]</scope>
    <source>
        <strain evidence="6">Pseudo-F2</strain>
    </source>
</reference>